<dbReference type="PROSITE" id="PS51257">
    <property type="entry name" value="PROKAR_LIPOPROTEIN"/>
    <property type="match status" value="1"/>
</dbReference>
<comment type="caution">
    <text evidence="1">The sequence shown here is derived from an EMBL/GenBank/DDBJ whole genome shotgun (WGS) entry which is preliminary data.</text>
</comment>
<keyword evidence="2" id="KW-1185">Reference proteome</keyword>
<dbReference type="Proteomes" id="UP001597545">
    <property type="component" value="Unassembled WGS sequence"/>
</dbReference>
<proteinExistence type="predicted"/>
<name>A0ABW5KKR2_9SPHI</name>
<evidence type="ECO:0000313" key="1">
    <source>
        <dbReference type="EMBL" id="MFD2549068.1"/>
    </source>
</evidence>
<gene>
    <name evidence="1" type="ORF">ACFSR5_15570</name>
</gene>
<protein>
    <submittedName>
        <fullName evidence="1">Uncharacterized protein</fullName>
    </submittedName>
</protein>
<dbReference type="RefSeq" id="WP_380905388.1">
    <property type="nucleotide sequence ID" value="NZ_JBHUEG010000009.1"/>
</dbReference>
<organism evidence="1 2">
    <name type="scientific">Sphingobacterium suaedae</name>
    <dbReference type="NCBI Taxonomy" id="1686402"/>
    <lineage>
        <taxon>Bacteria</taxon>
        <taxon>Pseudomonadati</taxon>
        <taxon>Bacteroidota</taxon>
        <taxon>Sphingobacteriia</taxon>
        <taxon>Sphingobacteriales</taxon>
        <taxon>Sphingobacteriaceae</taxon>
        <taxon>Sphingobacterium</taxon>
    </lineage>
</organism>
<reference evidence="2" key="1">
    <citation type="journal article" date="2019" name="Int. J. Syst. Evol. Microbiol.">
        <title>The Global Catalogue of Microorganisms (GCM) 10K type strain sequencing project: providing services to taxonomists for standard genome sequencing and annotation.</title>
        <authorList>
            <consortium name="The Broad Institute Genomics Platform"/>
            <consortium name="The Broad Institute Genome Sequencing Center for Infectious Disease"/>
            <person name="Wu L."/>
            <person name="Ma J."/>
        </authorList>
    </citation>
    <scope>NUCLEOTIDE SEQUENCE [LARGE SCALE GENOMIC DNA]</scope>
    <source>
        <strain evidence="2">KCTC 42662</strain>
    </source>
</reference>
<dbReference type="EMBL" id="JBHULR010000009">
    <property type="protein sequence ID" value="MFD2549068.1"/>
    <property type="molecule type" value="Genomic_DNA"/>
</dbReference>
<evidence type="ECO:0000313" key="2">
    <source>
        <dbReference type="Proteomes" id="UP001597545"/>
    </source>
</evidence>
<sequence>MRSILCLTIISILFFSCDKNGEPLKNGNKLEIQKDGIRYVDEQSLILPPGAYDGPQLVYTPPTTGLFGDHKENVTLSSSLKLEGQKNSKSFTIIVYLPVTGGVLLNKKYEIAPENGKEIFQKGIDGDQSKIWDSSFIQYTENHNTYYFGTGHIVFTYFDNSGGLSNTKGEGTIVFSIPNESGGRSTFNGSFRIR</sequence>
<accession>A0ABW5KKR2</accession>